<dbReference type="Pfam" id="PF13649">
    <property type="entry name" value="Methyltransf_25"/>
    <property type="match status" value="1"/>
</dbReference>
<dbReference type="GO" id="GO:0008168">
    <property type="term" value="F:methyltransferase activity"/>
    <property type="evidence" value="ECO:0007669"/>
    <property type="project" value="UniProtKB-KW"/>
</dbReference>
<sequence length="239" mass="27819">MFKNRSTTPELMDDPKVDGSALRRNLEELEFINKWLGGNEVVTQALNTLWDKGQISSELQNTLTIADLGCGGGDILREVADWAFEKNINATLTGVDANSVMIKYAQQKCAGLSNTYFLQSDVFDSEFRENQYDIVICSLFCHHFTDAQLQQLLQQLKQQARLAIIINDIHRHPFAYYSIKWLTYFFSRSYLVKNDAPLSVLRAFRRPELIQLFKASGFFKYQLRWQWAFRWQAILYPNH</sequence>
<protein>
    <submittedName>
        <fullName evidence="5">SAM-dependent methyltransferase</fullName>
    </submittedName>
</protein>
<evidence type="ECO:0000313" key="6">
    <source>
        <dbReference type="Proteomes" id="UP000240357"/>
    </source>
</evidence>
<dbReference type="Gene3D" id="3.40.50.150">
    <property type="entry name" value="Vaccinia Virus protein VP39"/>
    <property type="match status" value="1"/>
</dbReference>
<dbReference type="AlphaFoldDB" id="A0A2T2YGL7"/>
<dbReference type="InterPro" id="IPR041698">
    <property type="entry name" value="Methyltransf_25"/>
</dbReference>
<dbReference type="PANTHER" id="PTHR43464">
    <property type="entry name" value="METHYLTRANSFERASE"/>
    <property type="match status" value="1"/>
</dbReference>
<name>A0A2T2YGL7_9BACT</name>
<evidence type="ECO:0000256" key="3">
    <source>
        <dbReference type="ARBA" id="ARBA00022691"/>
    </source>
</evidence>
<feature type="domain" description="Methyltransferase" evidence="4">
    <location>
        <begin position="65"/>
        <end position="158"/>
    </location>
</feature>
<dbReference type="RefSeq" id="WP_106930530.1">
    <property type="nucleotide sequence ID" value="NZ_PYFT01000001.1"/>
</dbReference>
<keyword evidence="6" id="KW-1185">Reference proteome</keyword>
<dbReference type="EMBL" id="PYFT01000001">
    <property type="protein sequence ID" value="PSR54661.1"/>
    <property type="molecule type" value="Genomic_DNA"/>
</dbReference>
<keyword evidence="2 5" id="KW-0808">Transferase</keyword>
<comment type="caution">
    <text evidence="5">The sequence shown here is derived from an EMBL/GenBank/DDBJ whole genome shotgun (WGS) entry which is preliminary data.</text>
</comment>
<keyword evidence="3" id="KW-0949">S-adenosyl-L-methionine</keyword>
<organism evidence="5 6">
    <name type="scientific">Adhaeribacter arboris</name>
    <dbReference type="NCBI Taxonomy" id="2072846"/>
    <lineage>
        <taxon>Bacteria</taxon>
        <taxon>Pseudomonadati</taxon>
        <taxon>Bacteroidota</taxon>
        <taxon>Cytophagia</taxon>
        <taxon>Cytophagales</taxon>
        <taxon>Hymenobacteraceae</taxon>
        <taxon>Adhaeribacter</taxon>
    </lineage>
</organism>
<dbReference type="PANTHER" id="PTHR43464:SF19">
    <property type="entry name" value="UBIQUINONE BIOSYNTHESIS O-METHYLTRANSFERASE, MITOCHONDRIAL"/>
    <property type="match status" value="1"/>
</dbReference>
<accession>A0A2T2YGL7</accession>
<evidence type="ECO:0000256" key="2">
    <source>
        <dbReference type="ARBA" id="ARBA00022679"/>
    </source>
</evidence>
<keyword evidence="1 5" id="KW-0489">Methyltransferase</keyword>
<dbReference type="OrthoDB" id="9800454at2"/>
<dbReference type="InterPro" id="IPR029063">
    <property type="entry name" value="SAM-dependent_MTases_sf"/>
</dbReference>
<reference evidence="5 6" key="1">
    <citation type="submission" date="2018-03" db="EMBL/GenBank/DDBJ databases">
        <title>Adhaeribacter sp. HMF7605 Genome sequencing and assembly.</title>
        <authorList>
            <person name="Kang H."/>
            <person name="Kang J."/>
            <person name="Cha I."/>
            <person name="Kim H."/>
            <person name="Joh K."/>
        </authorList>
    </citation>
    <scope>NUCLEOTIDE SEQUENCE [LARGE SCALE GENOMIC DNA]</scope>
    <source>
        <strain evidence="5 6">HMF7605</strain>
    </source>
</reference>
<evidence type="ECO:0000259" key="4">
    <source>
        <dbReference type="Pfam" id="PF13649"/>
    </source>
</evidence>
<gene>
    <name evidence="5" type="ORF">AHMF7605_14660</name>
</gene>
<dbReference type="CDD" id="cd02440">
    <property type="entry name" value="AdoMet_MTases"/>
    <property type="match status" value="1"/>
</dbReference>
<dbReference type="SUPFAM" id="SSF53335">
    <property type="entry name" value="S-adenosyl-L-methionine-dependent methyltransferases"/>
    <property type="match status" value="1"/>
</dbReference>
<evidence type="ECO:0000313" key="5">
    <source>
        <dbReference type="EMBL" id="PSR54661.1"/>
    </source>
</evidence>
<dbReference type="Proteomes" id="UP000240357">
    <property type="component" value="Unassembled WGS sequence"/>
</dbReference>
<dbReference type="GO" id="GO:0032259">
    <property type="term" value="P:methylation"/>
    <property type="evidence" value="ECO:0007669"/>
    <property type="project" value="UniProtKB-KW"/>
</dbReference>
<evidence type="ECO:0000256" key="1">
    <source>
        <dbReference type="ARBA" id="ARBA00022603"/>
    </source>
</evidence>
<proteinExistence type="predicted"/>